<sequence length="321" mass="37435">MNSSPPKISVCIPTFNRVQLLTDAIESVLAQTETDWELIVCDDGSQDKTPQIMAGYQQQDDRISYIRHDQNIGKSNNMRSGFYAAKGNFFVKFDDDDRLGKDFLAATSKILIEHPEIDFVGTDHWIIDLENKRNLEQTEINSHRWGRTQLLEGQVNNLLETVFVQQSFQVGATLFQTQVLKEVDFMRPHLQNCEDNDLFVRIALAGKKGYYLPQRLMEYRFHPEQQGIDRAIPYLRDKLNYLSSYQFEDRKLETIRQQRLQETQLLLGLRLVEKNQVTEGRELIQKGRSFSPQKAWIGLALSRLPQSMREKAFEVLRQFRS</sequence>
<dbReference type="AlphaFoldDB" id="A0A1L9QNT4"/>
<dbReference type="SUPFAM" id="SSF53448">
    <property type="entry name" value="Nucleotide-diphospho-sugar transferases"/>
    <property type="match status" value="1"/>
</dbReference>
<dbReference type="Proteomes" id="UP000183940">
    <property type="component" value="Unassembled WGS sequence"/>
</dbReference>
<name>A0A1L9QNT4_9CYAN</name>
<dbReference type="EMBL" id="MLAW01000033">
    <property type="protein sequence ID" value="OJJ24330.1"/>
    <property type="molecule type" value="Genomic_DNA"/>
</dbReference>
<dbReference type="Pfam" id="PF00535">
    <property type="entry name" value="Glycos_transf_2"/>
    <property type="match status" value="1"/>
</dbReference>
<dbReference type="InterPro" id="IPR001173">
    <property type="entry name" value="Glyco_trans_2-like"/>
</dbReference>
<reference evidence="2" key="1">
    <citation type="submission" date="2016-10" db="EMBL/GenBank/DDBJ databases">
        <title>CRISPR-Cas defence system in Roseofilum reptotaenium: evidence of a bacteriophage-cyanobacterium arms race in the coral black band disease.</title>
        <authorList>
            <person name="Buerger P."/>
            <person name="Wood-Charlson E.M."/>
            <person name="Weynberg K.D."/>
            <person name="Willis B."/>
            <person name="Van Oppen M.J."/>
        </authorList>
    </citation>
    <scope>NUCLEOTIDE SEQUENCE [LARGE SCALE GENOMIC DNA]</scope>
    <source>
        <strain evidence="2">AO1-A</strain>
    </source>
</reference>
<dbReference type="STRING" id="1925591.BI308_17240"/>
<gene>
    <name evidence="2" type="ORF">BI308_17240</name>
</gene>
<dbReference type="PANTHER" id="PTHR43685:SF2">
    <property type="entry name" value="GLYCOSYLTRANSFERASE 2-LIKE DOMAIN-CONTAINING PROTEIN"/>
    <property type="match status" value="1"/>
</dbReference>
<comment type="caution">
    <text evidence="2">The sequence shown here is derived from an EMBL/GenBank/DDBJ whole genome shotgun (WGS) entry which is preliminary data.</text>
</comment>
<proteinExistence type="predicted"/>
<dbReference type="Gene3D" id="3.90.550.10">
    <property type="entry name" value="Spore Coat Polysaccharide Biosynthesis Protein SpsA, Chain A"/>
    <property type="match status" value="1"/>
</dbReference>
<keyword evidence="3" id="KW-1185">Reference proteome</keyword>
<dbReference type="CDD" id="cd00761">
    <property type="entry name" value="Glyco_tranf_GTA_type"/>
    <property type="match status" value="1"/>
</dbReference>
<dbReference type="GO" id="GO:0016740">
    <property type="term" value="F:transferase activity"/>
    <property type="evidence" value="ECO:0007669"/>
    <property type="project" value="UniProtKB-KW"/>
</dbReference>
<feature type="domain" description="Glycosyltransferase 2-like" evidence="1">
    <location>
        <begin position="9"/>
        <end position="146"/>
    </location>
</feature>
<dbReference type="InterPro" id="IPR050834">
    <property type="entry name" value="Glycosyltransf_2"/>
</dbReference>
<evidence type="ECO:0000259" key="1">
    <source>
        <dbReference type="Pfam" id="PF00535"/>
    </source>
</evidence>
<keyword evidence="2" id="KW-0808">Transferase</keyword>
<dbReference type="InterPro" id="IPR029044">
    <property type="entry name" value="Nucleotide-diphossugar_trans"/>
</dbReference>
<evidence type="ECO:0000313" key="3">
    <source>
        <dbReference type="Proteomes" id="UP000183940"/>
    </source>
</evidence>
<accession>A0A1L9QNT4</accession>
<dbReference type="PANTHER" id="PTHR43685">
    <property type="entry name" value="GLYCOSYLTRANSFERASE"/>
    <property type="match status" value="1"/>
</dbReference>
<evidence type="ECO:0000313" key="2">
    <source>
        <dbReference type="EMBL" id="OJJ24330.1"/>
    </source>
</evidence>
<organism evidence="2 3">
    <name type="scientific">Roseofilum reptotaenium AO1-A</name>
    <dbReference type="NCBI Taxonomy" id="1925591"/>
    <lineage>
        <taxon>Bacteria</taxon>
        <taxon>Bacillati</taxon>
        <taxon>Cyanobacteriota</taxon>
        <taxon>Cyanophyceae</taxon>
        <taxon>Desertifilales</taxon>
        <taxon>Desertifilaceae</taxon>
        <taxon>Roseofilum</taxon>
    </lineage>
</organism>
<protein>
    <submittedName>
        <fullName evidence="2">Glycosyl transferase family 2</fullName>
    </submittedName>
</protein>